<dbReference type="PIRSF" id="PIRSF014753">
    <property type="entry name" value="UCP014753"/>
    <property type="match status" value="1"/>
</dbReference>
<gene>
    <name evidence="3" type="ORF">ACFO6W_00685</name>
</gene>
<dbReference type="InterPro" id="IPR016624">
    <property type="entry name" value="UCP014753"/>
</dbReference>
<dbReference type="EMBL" id="JBHSGN010000004">
    <property type="protein sequence ID" value="MFC4672200.1"/>
    <property type="molecule type" value="Genomic_DNA"/>
</dbReference>
<dbReference type="RefSeq" id="WP_379993380.1">
    <property type="nucleotide sequence ID" value="NZ_JBHSGN010000004.1"/>
</dbReference>
<evidence type="ECO:0000259" key="2">
    <source>
        <dbReference type="Pfam" id="PF10022"/>
    </source>
</evidence>
<keyword evidence="1" id="KW-0732">Signal</keyword>
<protein>
    <submittedName>
        <fullName evidence="3">DUF2264 domain-containing protein</fullName>
    </submittedName>
</protein>
<organism evidence="3 4">
    <name type="scientific">Dysgonomonas termitidis</name>
    <dbReference type="NCBI Taxonomy" id="1516126"/>
    <lineage>
        <taxon>Bacteria</taxon>
        <taxon>Pseudomonadati</taxon>
        <taxon>Bacteroidota</taxon>
        <taxon>Bacteroidia</taxon>
        <taxon>Bacteroidales</taxon>
        <taxon>Dysgonomonadaceae</taxon>
        <taxon>Dysgonomonas</taxon>
    </lineage>
</organism>
<accession>A0ABV9KQJ7</accession>
<dbReference type="InterPro" id="IPR008929">
    <property type="entry name" value="Chondroitin_lyas"/>
</dbReference>
<feature type="domain" description="DUF2264" evidence="2">
    <location>
        <begin position="36"/>
        <end position="395"/>
    </location>
</feature>
<dbReference type="Pfam" id="PF10022">
    <property type="entry name" value="DUF2264"/>
    <property type="match status" value="1"/>
</dbReference>
<keyword evidence="4" id="KW-1185">Reference proteome</keyword>
<feature type="signal peptide" evidence="1">
    <location>
        <begin position="1"/>
        <end position="21"/>
    </location>
</feature>
<dbReference type="Proteomes" id="UP001596023">
    <property type="component" value="Unassembled WGS sequence"/>
</dbReference>
<dbReference type="Gene3D" id="1.50.10.100">
    <property type="entry name" value="Chondroitin AC/alginate lyase"/>
    <property type="match status" value="1"/>
</dbReference>
<sequence>MRTNIQRFILLILCLSLGVNTFPQKNNNNEQKQVSDRAYWVDLLYKMSEPVLSNMSKGELKKNMIVEYSPSWDGRNKNVAYMEAFGRLIAGVAPWLNLPDDNTPEGRQRKQMREWALLSYANAVDPENPDYLLWSGSNQILVDAAYIANSFIRAPKALWNPLDQITKDRYIKEFKSLRKIRPAYNNWLLFRAMIEAFLASVDEEYDGYVLDVAIRKINEWYLGDGWYADGPEYSLDYYNGYVMHPMYVEIIEVMESKKIYSPVKFDLALRRMQRYNQLVERLISPEASFPAVGRSMTYRMGAFQALSLSAWKYGLPETMTNGQVRNALTCVMKRMFSVGGNFNKEGYLQLGFVGHQPDLADYYTNAGSLYITSLVFLPLGLPAGHAFWTSPAEEWTSQKAWSGKPFLKDYHESIKQ</sequence>
<evidence type="ECO:0000313" key="3">
    <source>
        <dbReference type="EMBL" id="MFC4672200.1"/>
    </source>
</evidence>
<dbReference type="PANTHER" id="PTHR35339:SF3">
    <property type="entry name" value="DUF2264 DOMAIN-CONTAINING PROTEIN"/>
    <property type="match status" value="1"/>
</dbReference>
<evidence type="ECO:0000313" key="4">
    <source>
        <dbReference type="Proteomes" id="UP001596023"/>
    </source>
</evidence>
<dbReference type="PANTHER" id="PTHR35339">
    <property type="entry name" value="LINALOOL DEHYDRATASE_ISOMERASE DOMAIN-CONTAINING PROTEIN"/>
    <property type="match status" value="1"/>
</dbReference>
<feature type="chain" id="PRO_5047303701" evidence="1">
    <location>
        <begin position="22"/>
        <end position="416"/>
    </location>
</feature>
<comment type="caution">
    <text evidence="3">The sequence shown here is derived from an EMBL/GenBank/DDBJ whole genome shotgun (WGS) entry which is preliminary data.</text>
</comment>
<reference evidence="4" key="1">
    <citation type="journal article" date="2019" name="Int. J. Syst. Evol. Microbiol.">
        <title>The Global Catalogue of Microorganisms (GCM) 10K type strain sequencing project: providing services to taxonomists for standard genome sequencing and annotation.</title>
        <authorList>
            <consortium name="The Broad Institute Genomics Platform"/>
            <consortium name="The Broad Institute Genome Sequencing Center for Infectious Disease"/>
            <person name="Wu L."/>
            <person name="Ma J."/>
        </authorList>
    </citation>
    <scope>NUCLEOTIDE SEQUENCE [LARGE SCALE GENOMIC DNA]</scope>
    <source>
        <strain evidence="4">CCUG 66188</strain>
    </source>
</reference>
<name>A0ABV9KQJ7_9BACT</name>
<evidence type="ECO:0000256" key="1">
    <source>
        <dbReference type="SAM" id="SignalP"/>
    </source>
</evidence>
<proteinExistence type="predicted"/>
<dbReference type="InterPro" id="IPR049349">
    <property type="entry name" value="DUF2264_N"/>
</dbReference>